<dbReference type="InterPro" id="IPR027417">
    <property type="entry name" value="P-loop_NTPase"/>
</dbReference>
<dbReference type="InterPro" id="IPR000792">
    <property type="entry name" value="Tscrpt_reg_LuxR_C"/>
</dbReference>
<dbReference type="PRINTS" id="PR00364">
    <property type="entry name" value="DISEASERSIST"/>
</dbReference>
<reference evidence="2 3" key="1">
    <citation type="journal article" date="2013" name="Genome Announc.">
        <title>Draft Genome Sequence of the Lignocellulose Decomposer Thermobifida fusca Strain TM51.</title>
        <authorList>
            <person name="Toth A."/>
            <person name="Barna T."/>
            <person name="Nagy I."/>
            <person name="Horvath B."/>
            <person name="Nagy I."/>
            <person name="Tancsics A."/>
            <person name="Kriszt B."/>
            <person name="Baka E."/>
            <person name="Fekete C."/>
            <person name="Kukolya J."/>
        </authorList>
    </citation>
    <scope>NUCLEOTIDE SEQUENCE [LARGE SCALE GENOMIC DNA]</scope>
    <source>
        <strain evidence="2 3">TM51</strain>
    </source>
</reference>
<accession>A0A9P2WRF2</accession>
<protein>
    <submittedName>
        <fullName evidence="2">LuxR family transcriptional regulator</fullName>
    </submittedName>
</protein>
<keyword evidence="3" id="KW-1185">Reference proteome</keyword>
<dbReference type="InterPro" id="IPR058852">
    <property type="entry name" value="HTH_77"/>
</dbReference>
<comment type="caution">
    <text evidence="2">The sequence shown here is derived from an EMBL/GenBank/DDBJ whole genome shotgun (WGS) entry which is preliminary data.</text>
</comment>
<dbReference type="Gene3D" id="3.40.50.300">
    <property type="entry name" value="P-loop containing nucleotide triphosphate hydrolases"/>
    <property type="match status" value="1"/>
</dbReference>
<dbReference type="PROSITE" id="PS00622">
    <property type="entry name" value="HTH_LUXR_1"/>
    <property type="match status" value="1"/>
</dbReference>
<dbReference type="PRINTS" id="PR00038">
    <property type="entry name" value="HTHLUXR"/>
</dbReference>
<dbReference type="Proteomes" id="UP000014184">
    <property type="component" value="Unassembled WGS sequence"/>
</dbReference>
<dbReference type="AlphaFoldDB" id="A0A9P2WRF2"/>
<dbReference type="InterPro" id="IPR049945">
    <property type="entry name" value="AAA_22"/>
</dbReference>
<evidence type="ECO:0000313" key="3">
    <source>
        <dbReference type="Proteomes" id="UP000014184"/>
    </source>
</evidence>
<dbReference type="InterPro" id="IPR036388">
    <property type="entry name" value="WH-like_DNA-bd_sf"/>
</dbReference>
<dbReference type="Pfam" id="PF25872">
    <property type="entry name" value="HTH_77"/>
    <property type="match status" value="1"/>
</dbReference>
<dbReference type="PANTHER" id="PTHR47691">
    <property type="entry name" value="REGULATOR-RELATED"/>
    <property type="match status" value="1"/>
</dbReference>
<organism evidence="2 3">
    <name type="scientific">Thermobifida fusca TM51</name>
    <dbReference type="NCBI Taxonomy" id="1169414"/>
    <lineage>
        <taxon>Bacteria</taxon>
        <taxon>Bacillati</taxon>
        <taxon>Actinomycetota</taxon>
        <taxon>Actinomycetes</taxon>
        <taxon>Streptosporangiales</taxon>
        <taxon>Nocardiopsidaceae</taxon>
        <taxon>Thermobifida</taxon>
    </lineage>
</organism>
<dbReference type="SUPFAM" id="SSF48452">
    <property type="entry name" value="TPR-like"/>
    <property type="match status" value="2"/>
</dbReference>
<gene>
    <name evidence="2" type="ORF">TM51_04158</name>
</gene>
<dbReference type="GO" id="GO:0006355">
    <property type="term" value="P:regulation of DNA-templated transcription"/>
    <property type="evidence" value="ECO:0007669"/>
    <property type="project" value="InterPro"/>
</dbReference>
<dbReference type="CDD" id="cd06170">
    <property type="entry name" value="LuxR_C_like"/>
    <property type="match status" value="1"/>
</dbReference>
<dbReference type="SUPFAM" id="SSF52540">
    <property type="entry name" value="P-loop containing nucleoside triphosphate hydrolases"/>
    <property type="match status" value="1"/>
</dbReference>
<dbReference type="InterPro" id="IPR011990">
    <property type="entry name" value="TPR-like_helical_dom_sf"/>
</dbReference>
<dbReference type="PANTHER" id="PTHR47691:SF3">
    <property type="entry name" value="HTH-TYPE TRANSCRIPTIONAL REGULATOR RV0890C-RELATED"/>
    <property type="match status" value="1"/>
</dbReference>
<sequence>MPAPRQHLPAPRTPFIGRERDVADLISLLHTVRMVTLTGSGGIGKTRLALRVAEQERSRFADGMLFVDLSAATAGDHVLYSIAQALGIETARGQSLHEAVLLALRSCELLLVLDTCDRIVAPLADLCRSLLRTCPRLRLLATSREPLRIPGENVWRVPPLDLPPAPPKAPVSVPWSPPSPGRLSVHEAMRSPAVRLFAARAHQARPGFTITPETVDTVVQICRILDGVPLAIELAAARVQVLSVEQILQRLDDRFTLLNSTDQQLPERQRTMRAVVEWSHALLTDAEKALLRRLSIFTNWSLDMAEALFTADFGDNLLQLHASLLDKSLIVLEDEVEGIAYYRILDSVRVYAAEKLQAAGETEHYLRRALEQGVHWAGEFASAMGEDLPWQERLKLLNRVERNLDNMRSFLHRAATGDLVEPGLQVCVLLRSYWLAFDRCAEGAAFLSALLAAAPDQLPTPLRTRALVLYGELTLDLDGDQIVHERLTTGLRLAESLGDDTARAHALAALAVLALRQEEFSTGIAHATESLELARRLGDRLLEVHVMGVRSRLAEAAGDVDDAQQWLSRTLALSEQTGCGWALAYCHESLSAQALREGASQQAEEHLHRALTLFSELGSALGAARCLSALGRLAAQRGQSQTAWEHLSGAVRRSRLSGRRLTLARAMEDLAWFAASKNMTDRVVLLGAQAEMLRQWAHAPSPGSQRLREHVARQWGDASAAAAWTRARTLPLEEALDAALAAPHFGDVRTLTPRERQIARLAGSGLSNREIAARLVISQATVARHIANIFAKLNISKRAELPARLAALRKTQTDGHPQSADTSPCRS</sequence>
<dbReference type="SUPFAM" id="SSF46894">
    <property type="entry name" value="C-terminal effector domain of the bipartite response regulators"/>
    <property type="match status" value="1"/>
</dbReference>
<dbReference type="PROSITE" id="PS50043">
    <property type="entry name" value="HTH_LUXR_2"/>
    <property type="match status" value="1"/>
</dbReference>
<dbReference type="EMBL" id="AOSG01000020">
    <property type="protein sequence ID" value="EOR72135.1"/>
    <property type="molecule type" value="Genomic_DNA"/>
</dbReference>
<proteinExistence type="predicted"/>
<dbReference type="SMART" id="SM00421">
    <property type="entry name" value="HTH_LUXR"/>
    <property type="match status" value="1"/>
</dbReference>
<dbReference type="GO" id="GO:0003677">
    <property type="term" value="F:DNA binding"/>
    <property type="evidence" value="ECO:0007669"/>
    <property type="project" value="InterPro"/>
</dbReference>
<evidence type="ECO:0000259" key="1">
    <source>
        <dbReference type="PROSITE" id="PS50043"/>
    </source>
</evidence>
<dbReference type="Gene3D" id="1.25.40.10">
    <property type="entry name" value="Tetratricopeptide repeat domain"/>
    <property type="match status" value="1"/>
</dbReference>
<dbReference type="GO" id="GO:0016887">
    <property type="term" value="F:ATP hydrolysis activity"/>
    <property type="evidence" value="ECO:0007669"/>
    <property type="project" value="InterPro"/>
</dbReference>
<name>A0A9P2WRF2_THEFU</name>
<feature type="domain" description="HTH luxR-type" evidence="1">
    <location>
        <begin position="744"/>
        <end position="809"/>
    </location>
</feature>
<dbReference type="Pfam" id="PF00196">
    <property type="entry name" value="GerE"/>
    <property type="match status" value="1"/>
</dbReference>
<dbReference type="RefSeq" id="WP_011291205.1">
    <property type="nucleotide sequence ID" value="NZ_AOSG01000020.1"/>
</dbReference>
<dbReference type="InterPro" id="IPR016032">
    <property type="entry name" value="Sig_transdc_resp-reg_C-effctor"/>
</dbReference>
<dbReference type="Gene3D" id="1.10.10.10">
    <property type="entry name" value="Winged helix-like DNA-binding domain superfamily/Winged helix DNA-binding domain"/>
    <property type="match status" value="1"/>
</dbReference>
<dbReference type="Pfam" id="PF13401">
    <property type="entry name" value="AAA_22"/>
    <property type="match status" value="1"/>
</dbReference>
<evidence type="ECO:0000313" key="2">
    <source>
        <dbReference type="EMBL" id="EOR72135.1"/>
    </source>
</evidence>